<sequence>MTKKQVDTSLTPQKEAMDIIKHYFKKEIEGDSLARIKGQKEIKKFLIKTEDGSYTLNSNEVSGKSETMHTHHGAITESVEKFVKPSLLENKKNIKVLDICCGLGYNAAALIDYLDPLSKEDIVLSLDMVEISTETVAAGLLVPSPVQSHLNIKKAYEEELIKQKFARSREVEHEIPSNLFLNVIIEDARQVVLNLKEGYYDAIFLDPFSPSKAPELYSVEFLKVLKKIIKNDGVICTYTSAAPVRAAFVEAGFHIGEGPSFGRKSGGTVASLSLENIKEDISRDDERMIALSDAGIPFRDPHMNLNGSELILNRSKERKIVRGSFKFSSAVKTPLFLGKDIEKDRLGRRILRNTKKMNIANLKSKEAFYLICFQYDYCACGCGKPRIYNSRDRIIKMKDRLFLHSSGNFSP</sequence>
<dbReference type="PANTHER" id="PTHR39963:SF1">
    <property type="entry name" value="MNMC-LIKE METHYLTRANSFERASE DOMAIN-CONTAINING PROTEIN"/>
    <property type="match status" value="1"/>
</dbReference>
<accession>A0A8T8K695</accession>
<evidence type="ECO:0000313" key="2">
    <source>
        <dbReference type="EMBL" id="QUH24094.1"/>
    </source>
</evidence>
<protein>
    <recommendedName>
        <fullName evidence="1">MnmC-like methyltransferase domain-containing protein</fullName>
    </recommendedName>
</protein>
<dbReference type="EMBL" id="CP058560">
    <property type="protein sequence ID" value="QUH24094.1"/>
    <property type="molecule type" value="Genomic_DNA"/>
</dbReference>
<dbReference type="KEGG" id="meme:HYG87_10180"/>
<dbReference type="SUPFAM" id="SSF53335">
    <property type="entry name" value="S-adenosyl-L-methionine-dependent methyltransferases"/>
    <property type="match status" value="1"/>
</dbReference>
<gene>
    <name evidence="2" type="ORF">HYG87_10180</name>
</gene>
<dbReference type="InterPro" id="IPR029063">
    <property type="entry name" value="SAM-dependent_MTases_sf"/>
</dbReference>
<feature type="domain" description="MnmC-like methyltransferase" evidence="1">
    <location>
        <begin position="161"/>
        <end position="272"/>
    </location>
</feature>
<name>A0A8T8K695_9EURY</name>
<proteinExistence type="predicted"/>
<dbReference type="OrthoDB" id="1018at2157"/>
<dbReference type="Gene3D" id="3.40.50.150">
    <property type="entry name" value="Vaccinia Virus protein VP39"/>
    <property type="match status" value="1"/>
</dbReference>
<dbReference type="Proteomes" id="UP000681041">
    <property type="component" value="Chromosome"/>
</dbReference>
<dbReference type="InterPro" id="IPR008471">
    <property type="entry name" value="MnmC-like_methylTransf"/>
</dbReference>
<dbReference type="AlphaFoldDB" id="A0A8T8K695"/>
<dbReference type="GO" id="GO:0016645">
    <property type="term" value="F:oxidoreductase activity, acting on the CH-NH group of donors"/>
    <property type="evidence" value="ECO:0007669"/>
    <property type="project" value="InterPro"/>
</dbReference>
<evidence type="ECO:0000313" key="3">
    <source>
        <dbReference type="Proteomes" id="UP000681041"/>
    </source>
</evidence>
<organism evidence="2 3">
    <name type="scientific">Methanobacterium alkalithermotolerans</name>
    <dbReference type="NCBI Taxonomy" id="2731220"/>
    <lineage>
        <taxon>Archaea</taxon>
        <taxon>Methanobacteriati</taxon>
        <taxon>Methanobacteriota</taxon>
        <taxon>Methanomada group</taxon>
        <taxon>Methanobacteria</taxon>
        <taxon>Methanobacteriales</taxon>
        <taxon>Methanobacteriaceae</taxon>
        <taxon>Methanobacterium</taxon>
    </lineage>
</organism>
<reference evidence="2" key="1">
    <citation type="submission" date="2020-07" db="EMBL/GenBank/DDBJ databases">
        <title>Methanobacterium. sp. MethCan genome.</title>
        <authorList>
            <person name="Postec A."/>
            <person name="Quemeneur M."/>
        </authorList>
    </citation>
    <scope>NUCLEOTIDE SEQUENCE</scope>
    <source>
        <strain evidence="2">MethCAN</strain>
    </source>
</reference>
<keyword evidence="3" id="KW-1185">Reference proteome</keyword>
<dbReference type="RefSeq" id="WP_211533051.1">
    <property type="nucleotide sequence ID" value="NZ_CP058560.1"/>
</dbReference>
<dbReference type="Pfam" id="PF05430">
    <property type="entry name" value="Methyltransf_30"/>
    <property type="match status" value="1"/>
</dbReference>
<dbReference type="GeneID" id="64821135"/>
<dbReference type="PANTHER" id="PTHR39963">
    <property type="entry name" value="SLL0983 PROTEIN"/>
    <property type="match status" value="1"/>
</dbReference>
<evidence type="ECO:0000259" key="1">
    <source>
        <dbReference type="Pfam" id="PF05430"/>
    </source>
</evidence>